<dbReference type="Pfam" id="PF03553">
    <property type="entry name" value="Na_H_antiporter"/>
    <property type="match status" value="1"/>
</dbReference>
<dbReference type="Proteomes" id="UP001300871">
    <property type="component" value="Unassembled WGS sequence"/>
</dbReference>
<feature type="transmembrane region" description="Helical" evidence="9">
    <location>
        <begin position="409"/>
        <end position="431"/>
    </location>
</feature>
<organism evidence="12 13">
    <name type="scientific">Clostridium symbiosum</name>
    <name type="common">Bacteroides symbiosus</name>
    <dbReference type="NCBI Taxonomy" id="1512"/>
    <lineage>
        <taxon>Bacteria</taxon>
        <taxon>Bacillati</taxon>
        <taxon>Bacillota</taxon>
        <taxon>Clostridia</taxon>
        <taxon>Lachnospirales</taxon>
        <taxon>Lachnospiraceae</taxon>
        <taxon>Otoolea</taxon>
    </lineage>
</organism>
<evidence type="ECO:0000256" key="7">
    <source>
        <dbReference type="ARBA" id="ARBA00023136"/>
    </source>
</evidence>
<feature type="transmembrane region" description="Helical" evidence="9">
    <location>
        <begin position="237"/>
        <end position="256"/>
    </location>
</feature>
<feature type="transmembrane region" description="Helical" evidence="9">
    <location>
        <begin position="437"/>
        <end position="459"/>
    </location>
</feature>
<dbReference type="InterPro" id="IPR004770">
    <property type="entry name" value="Na/H_antiport_NhaC"/>
</dbReference>
<accession>A0AAW6AW91</accession>
<dbReference type="GO" id="GO:0015297">
    <property type="term" value="F:antiporter activity"/>
    <property type="evidence" value="ECO:0007669"/>
    <property type="project" value="UniProtKB-KW"/>
</dbReference>
<feature type="transmembrane region" description="Helical" evidence="9">
    <location>
        <begin position="302"/>
        <end position="328"/>
    </location>
</feature>
<evidence type="ECO:0000256" key="1">
    <source>
        <dbReference type="ARBA" id="ARBA00004651"/>
    </source>
</evidence>
<evidence type="ECO:0000256" key="9">
    <source>
        <dbReference type="SAM" id="Phobius"/>
    </source>
</evidence>
<evidence type="ECO:0000313" key="13">
    <source>
        <dbReference type="Proteomes" id="UP001300871"/>
    </source>
</evidence>
<feature type="transmembrane region" description="Helical" evidence="9">
    <location>
        <begin position="111"/>
        <end position="131"/>
    </location>
</feature>
<evidence type="ECO:0000313" key="12">
    <source>
        <dbReference type="EMBL" id="MDB2000683.1"/>
    </source>
</evidence>
<comment type="subcellular location">
    <subcellularLocation>
        <location evidence="1">Cell membrane</location>
        <topology evidence="1">Multi-pass membrane protein</topology>
    </subcellularLocation>
</comment>
<protein>
    <submittedName>
        <fullName evidence="12">Na+/H+ antiporter NhaC</fullName>
    </submittedName>
</protein>
<feature type="domain" description="Na+/H+ antiporter NhaC-like C-terminal" evidence="10">
    <location>
        <begin position="162"/>
        <end position="456"/>
    </location>
</feature>
<feature type="transmembrane region" description="Helical" evidence="9">
    <location>
        <begin position="37"/>
        <end position="57"/>
    </location>
</feature>
<dbReference type="GO" id="GO:0005886">
    <property type="term" value="C:plasma membrane"/>
    <property type="evidence" value="ECO:0007669"/>
    <property type="project" value="UniProtKB-SubCell"/>
</dbReference>
<dbReference type="AlphaFoldDB" id="A0AAW6AW91"/>
<evidence type="ECO:0000256" key="2">
    <source>
        <dbReference type="ARBA" id="ARBA00022448"/>
    </source>
</evidence>
<keyword evidence="3" id="KW-0050">Antiport</keyword>
<reference evidence="11" key="1">
    <citation type="journal article" date="2022" name="Cell Host Microbe">
        <title>Colonization of the live biotherapeutic product VE303 and modulation of the microbiota and metabolites in healthy volunteers.</title>
        <authorList>
            <person name="Dsouza M."/>
            <person name="Menon R."/>
            <person name="Crossette E."/>
            <person name="Bhattarai S.K."/>
            <person name="Schneider J."/>
            <person name="Kim Y.G."/>
            <person name="Reddy S."/>
            <person name="Caballero S."/>
            <person name="Felix C."/>
            <person name="Cornacchione L."/>
            <person name="Hendrickson J."/>
            <person name="Watson A.R."/>
            <person name="Minot S.S."/>
            <person name="Greenfield N."/>
            <person name="Schopf L."/>
            <person name="Szabady R."/>
            <person name="Patarroyo J."/>
            <person name="Smith W."/>
            <person name="Harrison P."/>
            <person name="Kuijper E.J."/>
            <person name="Kelly C.P."/>
            <person name="Olle B."/>
            <person name="Bobilev D."/>
            <person name="Silber J.L."/>
            <person name="Bucci V."/>
            <person name="Roberts B."/>
            <person name="Faith J."/>
            <person name="Norman J.M."/>
        </authorList>
    </citation>
    <scope>NUCLEOTIDE SEQUENCE</scope>
    <source>
        <strain evidence="11">VE303-04</strain>
    </source>
</reference>
<evidence type="ECO:0000259" key="10">
    <source>
        <dbReference type="Pfam" id="PF03553"/>
    </source>
</evidence>
<proteinExistence type="inferred from homology"/>
<evidence type="ECO:0000256" key="8">
    <source>
        <dbReference type="ARBA" id="ARBA00038435"/>
    </source>
</evidence>
<sequence>MDNSKTFKTPSFGYSAFVLIALAASTFSGMKLFGASLNVVMFLNWLLMTALAAPLGISYNHLEKKAAENLSGILTTLFIIFAIGGLTGTWMASGTVPAIIYHGMNIMSAKFFLPTSLLLCSVVSVATGTSWGTLGTMGVALIGIGAGLGIPAGMTAGAAICGAWFGDKISPLSDTTNFTAAIVGAPLSTHIKHMMYTTGPSYAVTLALFSVLGLRISQSSVLDASLIQATQEGIASTFKLGLPVLFPIIVVLVLLLMRKNPTMALLAGSLTGILVAIFYQGSPSAAAFNCLYNGFNREFDNAFLTSLLNRGGITSMLSTSMTIIFCVGIGGMMKEMGVIHVIVKQLAKLIRSTGSLILISEIIGYISQMLSGSHYFADVMLQSTMLDIYKEKRLKPENLSRLMEDCNTIGGTMIPWSSTALYIVGTIGVSFTEYLPYIFLCYLTPLMGLICGFTGWGIAHYKDDEIIPE</sequence>
<dbReference type="PANTHER" id="PTHR33451:SF3">
    <property type="entry name" value="MALATE-2H(+)_NA(+)-LACTATE ANTIPORTER"/>
    <property type="match status" value="1"/>
</dbReference>
<name>A0AAW6AW91_CLOSY</name>
<evidence type="ECO:0000256" key="5">
    <source>
        <dbReference type="ARBA" id="ARBA00022692"/>
    </source>
</evidence>
<keyword evidence="6 9" id="KW-1133">Transmembrane helix</keyword>
<keyword evidence="2" id="KW-0813">Transport</keyword>
<comment type="caution">
    <text evidence="12">The sequence shown here is derived from an EMBL/GenBank/DDBJ whole genome shotgun (WGS) entry which is preliminary data.</text>
</comment>
<keyword evidence="5 9" id="KW-0812">Transmembrane</keyword>
<evidence type="ECO:0000256" key="4">
    <source>
        <dbReference type="ARBA" id="ARBA00022475"/>
    </source>
</evidence>
<dbReference type="EMBL" id="JAINVB010000001">
    <property type="protein sequence ID" value="MCK0084485.1"/>
    <property type="molecule type" value="Genomic_DNA"/>
</dbReference>
<dbReference type="Proteomes" id="UP001203136">
    <property type="component" value="Unassembled WGS sequence"/>
</dbReference>
<feature type="transmembrane region" description="Helical" evidence="9">
    <location>
        <begin position="263"/>
        <end position="282"/>
    </location>
</feature>
<evidence type="ECO:0000256" key="3">
    <source>
        <dbReference type="ARBA" id="ARBA00022449"/>
    </source>
</evidence>
<evidence type="ECO:0000313" key="11">
    <source>
        <dbReference type="EMBL" id="MCK0084485.1"/>
    </source>
</evidence>
<feature type="transmembrane region" description="Helical" evidence="9">
    <location>
        <begin position="77"/>
        <end position="99"/>
    </location>
</feature>
<reference evidence="12" key="2">
    <citation type="submission" date="2023-01" db="EMBL/GenBank/DDBJ databases">
        <title>Human gut microbiome strain richness.</title>
        <authorList>
            <person name="Chen-Liaw A."/>
        </authorList>
    </citation>
    <scope>NUCLEOTIDE SEQUENCE</scope>
    <source>
        <strain evidence="12">B1_m1001713B170214d0_201011</strain>
    </source>
</reference>
<evidence type="ECO:0000256" key="6">
    <source>
        <dbReference type="ARBA" id="ARBA00022989"/>
    </source>
</evidence>
<feature type="transmembrane region" description="Helical" evidence="9">
    <location>
        <begin position="137"/>
        <end position="165"/>
    </location>
</feature>
<dbReference type="PANTHER" id="PTHR33451">
    <property type="entry name" value="MALATE-2H(+)/NA(+)-LACTATE ANTIPORTER"/>
    <property type="match status" value="1"/>
</dbReference>
<feature type="transmembrane region" description="Helical" evidence="9">
    <location>
        <begin position="349"/>
        <end position="366"/>
    </location>
</feature>
<feature type="transmembrane region" description="Helical" evidence="9">
    <location>
        <begin position="12"/>
        <end position="30"/>
    </location>
</feature>
<dbReference type="NCBIfam" id="TIGR00931">
    <property type="entry name" value="antiport_nhaC"/>
    <property type="match status" value="1"/>
</dbReference>
<dbReference type="InterPro" id="IPR018461">
    <property type="entry name" value="Na/H_Antiport_NhaC-like_C"/>
</dbReference>
<dbReference type="InterPro" id="IPR052180">
    <property type="entry name" value="NhaC_Na-H+_Antiporter"/>
</dbReference>
<dbReference type="EMBL" id="JAQLGM010000024">
    <property type="protein sequence ID" value="MDB2000683.1"/>
    <property type="molecule type" value="Genomic_DNA"/>
</dbReference>
<dbReference type="RefSeq" id="WP_024738995.1">
    <property type="nucleotide sequence ID" value="NZ_BAABZD010000003.1"/>
</dbReference>
<keyword evidence="7 9" id="KW-0472">Membrane</keyword>
<keyword evidence="4" id="KW-1003">Cell membrane</keyword>
<comment type="similarity">
    <text evidence="8">Belongs to the NhaC Na(+)/H(+) (TC 2.A.35) antiporter family.</text>
</comment>
<gene>
    <name evidence="12" type="primary">nhaC</name>
    <name evidence="11" type="ORF">K5I21_01060</name>
    <name evidence="12" type="ORF">PM006_10775</name>
</gene>